<dbReference type="Gene3D" id="1.10.340.70">
    <property type="match status" value="1"/>
</dbReference>
<dbReference type="GO" id="GO:0004519">
    <property type="term" value="F:endonuclease activity"/>
    <property type="evidence" value="ECO:0007669"/>
    <property type="project" value="UniProtKB-KW"/>
</dbReference>
<keyword evidence="2" id="KW-0548">Nucleotidyltransferase</keyword>
<reference evidence="8" key="1">
    <citation type="submission" date="2021-11" db="EMBL/GenBank/DDBJ databases">
        <authorList>
            <person name="Herlambang A."/>
            <person name="Guo Y."/>
            <person name="Takashima Y."/>
            <person name="Nishizawa T."/>
        </authorList>
    </citation>
    <scope>NUCLEOTIDE SEQUENCE</scope>
    <source>
        <strain evidence="8">E1425</strain>
    </source>
</reference>
<comment type="caution">
    <text evidence="8">The sequence shown here is derived from an EMBL/GenBank/DDBJ whole genome shotgun (WGS) entry which is preliminary data.</text>
</comment>
<keyword evidence="6" id="KW-0695">RNA-directed DNA polymerase</keyword>
<evidence type="ECO:0000256" key="5">
    <source>
        <dbReference type="ARBA" id="ARBA00022801"/>
    </source>
</evidence>
<dbReference type="PANTHER" id="PTHR37984">
    <property type="entry name" value="PROTEIN CBG26694"/>
    <property type="match status" value="1"/>
</dbReference>
<name>A0A9P3HJ22_9FUNG</name>
<sequence>MQSAERNYPIHEQELLAVIHWLRTWRYYLDGTRFTVNTDHATFHRFPSQPKLTRRQAGWMELLREYDSDFKYSASEELTISCPTPSLADLTTANLTPLNSTTSVCLCFPMSATSLCKTTRTTLASDHLQGCLGGKVANGYRFENDLLYCTRRGATTLAIPRHSPIRLTLLRDAHDSAAAGHFGVQKTYVLATHR</sequence>
<evidence type="ECO:0000256" key="6">
    <source>
        <dbReference type="ARBA" id="ARBA00022918"/>
    </source>
</evidence>
<proteinExistence type="predicted"/>
<dbReference type="Proteomes" id="UP000827284">
    <property type="component" value="Unassembled WGS sequence"/>
</dbReference>
<feature type="domain" description="Reverse transcriptase RNase H-like" evidence="7">
    <location>
        <begin position="2"/>
        <end position="66"/>
    </location>
</feature>
<evidence type="ECO:0000313" key="9">
    <source>
        <dbReference type="Proteomes" id="UP000827284"/>
    </source>
</evidence>
<protein>
    <recommendedName>
        <fullName evidence="7">Reverse transcriptase RNase H-like domain-containing protein</fullName>
    </recommendedName>
</protein>
<evidence type="ECO:0000256" key="1">
    <source>
        <dbReference type="ARBA" id="ARBA00022679"/>
    </source>
</evidence>
<dbReference type="PANTHER" id="PTHR37984:SF5">
    <property type="entry name" value="PROTEIN NYNRIN-LIKE"/>
    <property type="match status" value="1"/>
</dbReference>
<dbReference type="SUPFAM" id="SSF56672">
    <property type="entry name" value="DNA/RNA polymerases"/>
    <property type="match status" value="1"/>
</dbReference>
<dbReference type="InterPro" id="IPR041373">
    <property type="entry name" value="RT_RNaseH"/>
</dbReference>
<keyword evidence="1" id="KW-0808">Transferase</keyword>
<evidence type="ECO:0000256" key="2">
    <source>
        <dbReference type="ARBA" id="ARBA00022695"/>
    </source>
</evidence>
<dbReference type="AlphaFoldDB" id="A0A9P3HJ22"/>
<accession>A0A9P3HJ22</accession>
<dbReference type="OrthoDB" id="2278052at2759"/>
<dbReference type="Pfam" id="PF17917">
    <property type="entry name" value="RT_RNaseH"/>
    <property type="match status" value="1"/>
</dbReference>
<keyword evidence="5" id="KW-0378">Hydrolase</keyword>
<gene>
    <name evidence="8" type="ORF">EMPS_09880</name>
</gene>
<dbReference type="GO" id="GO:0003964">
    <property type="term" value="F:RNA-directed DNA polymerase activity"/>
    <property type="evidence" value="ECO:0007669"/>
    <property type="project" value="UniProtKB-KW"/>
</dbReference>
<evidence type="ECO:0000256" key="3">
    <source>
        <dbReference type="ARBA" id="ARBA00022722"/>
    </source>
</evidence>
<keyword evidence="4" id="KW-0255">Endonuclease</keyword>
<dbReference type="EMBL" id="BQFW01000013">
    <property type="protein sequence ID" value="GJJ77521.1"/>
    <property type="molecule type" value="Genomic_DNA"/>
</dbReference>
<dbReference type="GO" id="GO:0016787">
    <property type="term" value="F:hydrolase activity"/>
    <property type="evidence" value="ECO:0007669"/>
    <property type="project" value="UniProtKB-KW"/>
</dbReference>
<reference evidence="8" key="2">
    <citation type="journal article" date="2022" name="Microbiol. Resour. Announc.">
        <title>Whole-Genome Sequence of Entomortierella parvispora E1425, a Mucoromycotan Fungus Associated with Burkholderiaceae-Related Endosymbiotic Bacteria.</title>
        <authorList>
            <person name="Herlambang A."/>
            <person name="Guo Y."/>
            <person name="Takashima Y."/>
            <person name="Narisawa K."/>
            <person name="Ohta H."/>
            <person name="Nishizawa T."/>
        </authorList>
    </citation>
    <scope>NUCLEOTIDE SEQUENCE</scope>
    <source>
        <strain evidence="8">E1425</strain>
    </source>
</reference>
<evidence type="ECO:0000256" key="4">
    <source>
        <dbReference type="ARBA" id="ARBA00022759"/>
    </source>
</evidence>
<dbReference type="InterPro" id="IPR043502">
    <property type="entry name" value="DNA/RNA_pol_sf"/>
</dbReference>
<keyword evidence="3" id="KW-0540">Nuclease</keyword>
<evidence type="ECO:0000259" key="7">
    <source>
        <dbReference type="Pfam" id="PF17917"/>
    </source>
</evidence>
<dbReference type="InterPro" id="IPR050951">
    <property type="entry name" value="Retrovirus_Pol_polyprotein"/>
</dbReference>
<organism evidence="8 9">
    <name type="scientific">Entomortierella parvispora</name>
    <dbReference type="NCBI Taxonomy" id="205924"/>
    <lineage>
        <taxon>Eukaryota</taxon>
        <taxon>Fungi</taxon>
        <taxon>Fungi incertae sedis</taxon>
        <taxon>Mucoromycota</taxon>
        <taxon>Mortierellomycotina</taxon>
        <taxon>Mortierellomycetes</taxon>
        <taxon>Mortierellales</taxon>
        <taxon>Mortierellaceae</taxon>
        <taxon>Entomortierella</taxon>
    </lineage>
</organism>
<keyword evidence="9" id="KW-1185">Reference proteome</keyword>
<evidence type="ECO:0000313" key="8">
    <source>
        <dbReference type="EMBL" id="GJJ77521.1"/>
    </source>
</evidence>